<evidence type="ECO:0000256" key="2">
    <source>
        <dbReference type="SAM" id="SignalP"/>
    </source>
</evidence>
<keyword evidence="1" id="KW-0472">Membrane</keyword>
<dbReference type="PANTHER" id="PTHR31170:SF20">
    <property type="entry name" value="DUF247 DOMAIN PROTEIN"/>
    <property type="match status" value="1"/>
</dbReference>
<organism evidence="3 4">
    <name type="scientific">Cucurbita moschata</name>
    <name type="common">Winter crookneck squash</name>
    <name type="synonym">Cucurbita pepo var. moschata</name>
    <dbReference type="NCBI Taxonomy" id="3662"/>
    <lineage>
        <taxon>Eukaryota</taxon>
        <taxon>Viridiplantae</taxon>
        <taxon>Streptophyta</taxon>
        <taxon>Embryophyta</taxon>
        <taxon>Tracheophyta</taxon>
        <taxon>Spermatophyta</taxon>
        <taxon>Magnoliopsida</taxon>
        <taxon>eudicotyledons</taxon>
        <taxon>Gunneridae</taxon>
        <taxon>Pentapetalae</taxon>
        <taxon>rosids</taxon>
        <taxon>fabids</taxon>
        <taxon>Cucurbitales</taxon>
        <taxon>Cucurbitaceae</taxon>
        <taxon>Cucurbiteae</taxon>
        <taxon>Cucurbita</taxon>
    </lineage>
</organism>
<keyword evidence="1" id="KW-0812">Transmembrane</keyword>
<keyword evidence="2" id="KW-0732">Signal</keyword>
<dbReference type="Pfam" id="PF03140">
    <property type="entry name" value="DUF247"/>
    <property type="match status" value="1"/>
</dbReference>
<dbReference type="GeneID" id="111462529"/>
<name>A0A6J1HD53_CUCMO</name>
<evidence type="ECO:0000313" key="4">
    <source>
        <dbReference type="RefSeq" id="XP_022961893.1"/>
    </source>
</evidence>
<reference evidence="4 5" key="1">
    <citation type="submission" date="2025-04" db="UniProtKB">
        <authorList>
            <consortium name="RefSeq"/>
        </authorList>
    </citation>
    <scope>IDENTIFICATION</scope>
    <source>
        <tissue evidence="4 5">Young leaves</tissue>
    </source>
</reference>
<gene>
    <name evidence="4 5 6" type="primary">LOC111462529</name>
</gene>
<feature type="transmembrane region" description="Helical" evidence="1">
    <location>
        <begin position="542"/>
        <end position="564"/>
    </location>
</feature>
<evidence type="ECO:0000313" key="3">
    <source>
        <dbReference type="Proteomes" id="UP000504609"/>
    </source>
</evidence>
<dbReference type="Proteomes" id="UP000504609">
    <property type="component" value="Unplaced"/>
</dbReference>
<dbReference type="RefSeq" id="XP_022961895.1">
    <property type="nucleotide sequence ID" value="XM_023106127.1"/>
</dbReference>
<dbReference type="InterPro" id="IPR004158">
    <property type="entry name" value="DUF247_pln"/>
</dbReference>
<protein>
    <submittedName>
        <fullName evidence="4 5">UPF0481 protein At3g47200-like isoform X1</fullName>
    </submittedName>
</protein>
<proteinExistence type="predicted"/>
<evidence type="ECO:0000313" key="6">
    <source>
        <dbReference type="RefSeq" id="XP_022961895.1"/>
    </source>
</evidence>
<feature type="signal peptide" evidence="2">
    <location>
        <begin position="1"/>
        <end position="20"/>
    </location>
</feature>
<feature type="chain" id="PRO_5044638644" evidence="2">
    <location>
        <begin position="21"/>
        <end position="565"/>
    </location>
</feature>
<keyword evidence="1" id="KW-1133">Transmembrane helix</keyword>
<sequence>MSMLGSLLVIWGLVKEGILGKPVNTDPSKSAYVYPTMVVAVIWAFSLVNYDVKKAVRSAPVRPIAKPLQSSSKSKLKYSLQHYQTFPASVKLHLFWFNCMDHREEFLYGDPVWFRLVYNIETNQFKMELCGRPNTNENNSLAEIENETGTFDPVVLSINRILQQAVSSGSSDGTIYKVPEPLRSIKPEAYTPTVISIGPLHSGRKDLTANSLKPMYLQNFLNLTKLPTNTIVETVKTWEKRARYCYAESIEMNRDEFVELLVFDGCFVVMHLIGYSFFELRASDMSNLWKFWYELFCDLILLENQLPFFLLQSLYDLCASSQPLLKGVHFIELVHQYFIESHKGGLFSLKEHVLLAGIGVQVNHFVDLLRLHFTHTRSDETSFQHTFWPPNATKLHECGVIFKMGKGIAFKDQGGCLQLPQINIYDDFEKRVRNLIAYEQCHIGSELRNEVSNFAVFMQCLVQTDQDVKLLIEGGIIHNNFGSINEVTQLFNNLGKHICPGINSYNFDCKRMKDYCKRPRHRWISLLRRNYFSTPWLCASSIAAILLLALTLIQTIVAIVDLLFK</sequence>
<dbReference type="PANTHER" id="PTHR31170">
    <property type="entry name" value="BNAC04G53230D PROTEIN"/>
    <property type="match status" value="1"/>
</dbReference>
<accession>A0A6J1HD53</accession>
<dbReference type="RefSeq" id="XP_022961894.1">
    <property type="nucleotide sequence ID" value="XM_023106126.1"/>
</dbReference>
<dbReference type="RefSeq" id="XP_022961893.1">
    <property type="nucleotide sequence ID" value="XM_023106125.1"/>
</dbReference>
<evidence type="ECO:0000313" key="5">
    <source>
        <dbReference type="RefSeq" id="XP_022961894.1"/>
    </source>
</evidence>
<keyword evidence="3" id="KW-1185">Reference proteome</keyword>
<dbReference type="KEGG" id="cmos:111462529"/>
<dbReference type="AlphaFoldDB" id="A0A6J1HD53"/>
<evidence type="ECO:0000256" key="1">
    <source>
        <dbReference type="SAM" id="Phobius"/>
    </source>
</evidence>